<proteinExistence type="inferred from homology"/>
<dbReference type="NCBIfam" id="NF033546">
    <property type="entry name" value="transpos_IS21"/>
    <property type="match status" value="1"/>
</dbReference>
<dbReference type="AlphaFoldDB" id="A0A0M6WXB2"/>
<accession>A0A0M6WXB2</accession>
<dbReference type="EMBL" id="CVRR01000045">
    <property type="protein sequence ID" value="CRL41347.1"/>
    <property type="molecule type" value="Genomic_DNA"/>
</dbReference>
<dbReference type="InterPro" id="IPR001584">
    <property type="entry name" value="Integrase_cat-core"/>
</dbReference>
<dbReference type="GO" id="GO:0015074">
    <property type="term" value="P:DNA integration"/>
    <property type="evidence" value="ECO:0007669"/>
    <property type="project" value="InterPro"/>
</dbReference>
<evidence type="ECO:0000256" key="1">
    <source>
        <dbReference type="ARBA" id="ARBA00009277"/>
    </source>
</evidence>
<evidence type="ECO:0000259" key="2">
    <source>
        <dbReference type="PROSITE" id="PS50994"/>
    </source>
</evidence>
<feature type="domain" description="Integrase catalytic" evidence="2">
    <location>
        <begin position="132"/>
        <end position="330"/>
    </location>
</feature>
<gene>
    <name evidence="3" type="ORF">M72_31421</name>
</gene>
<sequence>MLDYKNIIIKHYALSLLGSEIARQLGASKSGVNDFLRAFDKCESLSYPLPPGITNYGIAELVYGSVPGSGGRNENIEYPNYEADAKLMATRKNMTLVFLWNRYSKKCAEEGKRFYQYRQYCELYNKWCEENYETSHFDAVIAQKMEVDFAGQTFAMTDPLTGEILPIVVFVAILPYSQYIYAEGMLSTKEPQWIEVNNHALDYFGGVPALVVCDNCKQAVIVNQDWVEPELNKDYADWADHYGTAILPAKVRKPKFKSSVENAVGILEKGFFHKLEERQYFSLEQFNKDLWDELEALNKAPFKKKEHNRYYYWEEEKLELMPLPSMHYEYMERKTVKVSSDFHVRFDNAYYSVDKAFLHKKVSIKASSTVVRIYSLSGEFLCEWPRATRKGQWSTNPEHLPDNYKGFTQWNGPYFIQKAQLIGKNTETVIRTVLKSRLYEVQTYRMCLGILNFTKKYSNKALEECCKQAIALNKQKYTFIKNTISVVADDLGEAGYRHSSPSKKELVRGGYVMPPEASSIDTLLSRSKALANQMREEADD</sequence>
<dbReference type="PROSITE" id="PS50994">
    <property type="entry name" value="INTEGRASE"/>
    <property type="match status" value="1"/>
</dbReference>
<dbReference type="Proteomes" id="UP000049979">
    <property type="component" value="Unassembled WGS sequence"/>
</dbReference>
<keyword evidence="4" id="KW-1185">Reference proteome</keyword>
<dbReference type="InterPro" id="IPR054353">
    <property type="entry name" value="IstA-like_C"/>
</dbReference>
<evidence type="ECO:0000313" key="4">
    <source>
        <dbReference type="Proteomes" id="UP000049979"/>
    </source>
</evidence>
<reference evidence="4" key="1">
    <citation type="submission" date="2015-05" db="EMBL/GenBank/DDBJ databases">
        <authorList>
            <consortium name="Pathogen Informatics"/>
        </authorList>
    </citation>
    <scope>NUCLEOTIDE SEQUENCE [LARGE SCALE GENOMIC DNA]</scope>
    <source>
        <strain evidence="4">M72</strain>
    </source>
</reference>
<comment type="similarity">
    <text evidence="1">Belongs to the transposase IS21/IS408/IS1162 family.</text>
</comment>
<dbReference type="PANTHER" id="PTHR35004">
    <property type="entry name" value="TRANSPOSASE RV3428C-RELATED"/>
    <property type="match status" value="1"/>
</dbReference>
<dbReference type="Gene3D" id="3.30.420.10">
    <property type="entry name" value="Ribonuclease H-like superfamily/Ribonuclease H"/>
    <property type="match status" value="1"/>
</dbReference>
<dbReference type="RefSeq" id="WP_141652741.1">
    <property type="nucleotide sequence ID" value="NZ_CP173697.1"/>
</dbReference>
<organism evidence="3 4">
    <name type="scientific">Roseburia faecis</name>
    <dbReference type="NCBI Taxonomy" id="301302"/>
    <lineage>
        <taxon>Bacteria</taxon>
        <taxon>Bacillati</taxon>
        <taxon>Bacillota</taxon>
        <taxon>Clostridia</taxon>
        <taxon>Lachnospirales</taxon>
        <taxon>Lachnospiraceae</taxon>
        <taxon>Roseburia</taxon>
    </lineage>
</organism>
<name>A0A0M6WXB2_9FIRM</name>
<dbReference type="Pfam" id="PF22483">
    <property type="entry name" value="Mu-transpos_C_2"/>
    <property type="match status" value="1"/>
</dbReference>
<dbReference type="GO" id="GO:0003676">
    <property type="term" value="F:nucleic acid binding"/>
    <property type="evidence" value="ECO:0007669"/>
    <property type="project" value="InterPro"/>
</dbReference>
<dbReference type="OrthoDB" id="3193769at2"/>
<dbReference type="InterPro" id="IPR036397">
    <property type="entry name" value="RNaseH_sf"/>
</dbReference>
<protein>
    <submittedName>
        <fullName evidence="3">Transposase and inactivated derivatives</fullName>
    </submittedName>
</protein>
<dbReference type="PANTHER" id="PTHR35004:SF8">
    <property type="entry name" value="TRANSPOSASE RV3428C-RELATED"/>
    <property type="match status" value="1"/>
</dbReference>
<evidence type="ECO:0000313" key="3">
    <source>
        <dbReference type="EMBL" id="CRL41347.1"/>
    </source>
</evidence>